<dbReference type="Pfam" id="PF13731">
    <property type="entry name" value="WxL"/>
    <property type="match status" value="1"/>
</dbReference>
<dbReference type="InterPro" id="IPR027994">
    <property type="entry name" value="WxL_dom"/>
</dbReference>
<sequence length="686" mass="74876">MLLQPLVSSASTQLAKSLMPSESSTSATDSLVSGGESILDSSKTSQPSTSQQKTTQATASSAKASASVEKPTQAKESSASSSKEAATSASVAVSAAKPEPPTAARSKRSIEDSRLRSGAAPVFDQDHPCPVKTTAELKEAIEKGIPYVRLTADINIGREAIPVKNSVTIDGDHKYTYMYNSGESWHRGIYFNASNISITFKNLKIGDRNVAESANNYYGIAPADNHTENSKIIVENVDYYSDRGAQPFHIRKPSNQIVFKGKNTFYTMKKGALVQEFAEATNYLFEEDSDTTIEMADNPLLGTFWASAGSLNLELKKRARLKVVSSNALVYTDGLAHHNNRITIGEDAVLDAYLTDKNDGALMYHHDDLVVDVQKNGQLLLQTTKATPFTKASSINLGPGAKADLKNLRGDFFHSGDGTIKIDNADELSFGSGDHGTKSPTGLTAGKSANLIFAPFSAETKGYDIYADNQLLETQSDDSDWQLNGKKVERTPTKLDKSAANRIQKSTALRFTRNGSPFKATSPDVKPPDQPKPDEKDKQSGALKLVEVPDFDFGTLLISGETQVVRPQIRGKLLIEDSRKIAKKQSRLSMKVIQPFKNGEIYVTGNMSYISQTGQEQVLSDQSILVEETADVDQRDVSSEWNQTIDSSARGFKLTIPVEKQKLGTFSGKVECRYKMCRLIKEDRMK</sequence>
<accession>A0A8B3GX00</accession>
<organism evidence="3 4">
    <name type="scientific">Lacticaseibacillus paracasei</name>
    <name type="common">Lactobacillus paracasei</name>
    <dbReference type="NCBI Taxonomy" id="1597"/>
    <lineage>
        <taxon>Bacteria</taxon>
        <taxon>Bacillati</taxon>
        <taxon>Bacillota</taxon>
        <taxon>Bacilli</taxon>
        <taxon>Lactobacillales</taxon>
        <taxon>Lactobacillaceae</taxon>
        <taxon>Lacticaseibacillus</taxon>
    </lineage>
</organism>
<dbReference type="EMBL" id="LKGI01000006">
    <property type="protein sequence ID" value="RNE34349.1"/>
    <property type="molecule type" value="Genomic_DNA"/>
</dbReference>
<feature type="domain" description="WxL" evidence="2">
    <location>
        <begin position="506"/>
        <end position="568"/>
    </location>
</feature>
<evidence type="ECO:0000259" key="2">
    <source>
        <dbReference type="Pfam" id="PF13731"/>
    </source>
</evidence>
<proteinExistence type="predicted"/>
<feature type="compositionally biased region" description="Low complexity" evidence="1">
    <location>
        <begin position="74"/>
        <end position="97"/>
    </location>
</feature>
<evidence type="ECO:0000313" key="4">
    <source>
        <dbReference type="Proteomes" id="UP000284123"/>
    </source>
</evidence>
<reference evidence="3 4" key="1">
    <citation type="journal article" date="2018" name="Front. Microbiol.">
        <title>Conversion of Methionine to Cysteine in Lactobacillus paracasei Depends on the Highly Mobile cysK-ctl-cysE Gene Cluster.</title>
        <authorList>
            <person name="Wuthrich D."/>
            <person name="Irmler S."/>
            <person name="Berthoud H."/>
            <person name="Guggenbuhl B."/>
            <person name="Eugster E."/>
            <person name="Bruggmann R."/>
        </authorList>
    </citation>
    <scope>NUCLEOTIDE SEQUENCE [LARGE SCALE GENOMIC DNA]</scope>
    <source>
        <strain evidence="3 4">FAM6012</strain>
    </source>
</reference>
<feature type="compositionally biased region" description="Basic and acidic residues" evidence="1">
    <location>
        <begin position="526"/>
        <end position="539"/>
    </location>
</feature>
<name>A0A8B3GX00_LACPA</name>
<dbReference type="Pfam" id="PF20585">
    <property type="entry name" value="Pectate_lyase_5"/>
    <property type="match status" value="1"/>
</dbReference>
<evidence type="ECO:0000313" key="3">
    <source>
        <dbReference type="EMBL" id="RNE34349.1"/>
    </source>
</evidence>
<protein>
    <recommendedName>
        <fullName evidence="2">WxL domain-containing protein</fullName>
    </recommendedName>
</protein>
<feature type="compositionally biased region" description="Low complexity" evidence="1">
    <location>
        <begin position="41"/>
        <end position="67"/>
    </location>
</feature>
<comment type="caution">
    <text evidence="3">The sequence shown here is derived from an EMBL/GenBank/DDBJ whole genome shotgun (WGS) entry which is preliminary data.</text>
</comment>
<feature type="compositionally biased region" description="Polar residues" evidence="1">
    <location>
        <begin position="1"/>
        <end position="31"/>
    </location>
</feature>
<feature type="region of interest" description="Disordered" evidence="1">
    <location>
        <begin position="511"/>
        <end position="541"/>
    </location>
</feature>
<dbReference type="AlphaFoldDB" id="A0A8B3GX00"/>
<evidence type="ECO:0000256" key="1">
    <source>
        <dbReference type="SAM" id="MobiDB-lite"/>
    </source>
</evidence>
<feature type="region of interest" description="Disordered" evidence="1">
    <location>
        <begin position="1"/>
        <end position="128"/>
    </location>
</feature>
<gene>
    <name evidence="3" type="ORF">FAM6012_00047</name>
</gene>
<dbReference type="InterPro" id="IPR046776">
    <property type="entry name" value="Pectate_lyase_5"/>
</dbReference>
<dbReference type="Proteomes" id="UP000284123">
    <property type="component" value="Unassembled WGS sequence"/>
</dbReference>